<gene>
    <name evidence="6" type="ORF">HERILL_LOCUS10987</name>
</gene>
<dbReference type="Gene3D" id="2.40.128.20">
    <property type="match status" value="1"/>
</dbReference>
<evidence type="ECO:0000256" key="1">
    <source>
        <dbReference type="ARBA" id="ARBA00019890"/>
    </source>
</evidence>
<comment type="similarity">
    <text evidence="3">Belongs to the calycin superfamily. Lipocalin family.</text>
</comment>
<dbReference type="GO" id="GO:0006869">
    <property type="term" value="P:lipid transport"/>
    <property type="evidence" value="ECO:0007669"/>
    <property type="project" value="InterPro"/>
</dbReference>
<reference evidence="6 7" key="1">
    <citation type="submission" date="2020-11" db="EMBL/GenBank/DDBJ databases">
        <authorList>
            <person name="Wallbank WR R."/>
            <person name="Pardo Diaz C."/>
            <person name="Kozak K."/>
            <person name="Martin S."/>
            <person name="Jiggins C."/>
            <person name="Moest M."/>
            <person name="Warren A I."/>
            <person name="Generalovic N T."/>
            <person name="Byers J.R.P. K."/>
            <person name="Montejo-Kovacevich G."/>
            <person name="Yen C E."/>
        </authorList>
    </citation>
    <scope>NUCLEOTIDE SEQUENCE [LARGE SCALE GENOMIC DNA]</scope>
</reference>
<dbReference type="GO" id="GO:0007420">
    <property type="term" value="P:brain development"/>
    <property type="evidence" value="ECO:0007669"/>
    <property type="project" value="InterPro"/>
</dbReference>
<dbReference type="OrthoDB" id="6728016at2759"/>
<dbReference type="OMA" id="YHLGACP"/>
<name>A0A7R8UWG8_HERIL</name>
<organism evidence="6 7">
    <name type="scientific">Hermetia illucens</name>
    <name type="common">Black soldier fly</name>
    <dbReference type="NCBI Taxonomy" id="343691"/>
    <lineage>
        <taxon>Eukaryota</taxon>
        <taxon>Metazoa</taxon>
        <taxon>Ecdysozoa</taxon>
        <taxon>Arthropoda</taxon>
        <taxon>Hexapoda</taxon>
        <taxon>Insecta</taxon>
        <taxon>Pterygota</taxon>
        <taxon>Neoptera</taxon>
        <taxon>Endopterygota</taxon>
        <taxon>Diptera</taxon>
        <taxon>Brachycera</taxon>
        <taxon>Stratiomyomorpha</taxon>
        <taxon>Stratiomyidae</taxon>
        <taxon>Hermetiinae</taxon>
        <taxon>Hermetia</taxon>
    </lineage>
</organism>
<keyword evidence="2" id="KW-0873">Pyrrolidone carboxylic acid</keyword>
<dbReference type="PANTHER" id="PTHR10612">
    <property type="entry name" value="APOLIPOPROTEIN D"/>
    <property type="match status" value="1"/>
</dbReference>
<dbReference type="InterPro" id="IPR000566">
    <property type="entry name" value="Lipocln_cytosolic_FA-bd_dom"/>
</dbReference>
<dbReference type="GO" id="GO:0000302">
    <property type="term" value="P:response to reactive oxygen species"/>
    <property type="evidence" value="ECO:0007669"/>
    <property type="project" value="TreeGrafter"/>
</dbReference>
<evidence type="ECO:0000256" key="2">
    <source>
        <dbReference type="ARBA" id="ARBA00023283"/>
    </source>
</evidence>
<dbReference type="GO" id="GO:0042246">
    <property type="term" value="P:tissue regeneration"/>
    <property type="evidence" value="ECO:0007669"/>
    <property type="project" value="InterPro"/>
</dbReference>
<dbReference type="FunFam" id="2.40.128.20:FF:000018">
    <property type="entry name" value="Glial lazarillo, isoform A"/>
    <property type="match status" value="1"/>
</dbReference>
<sequence length="276" mass="30527">MAKVLCLIAMFVVMLGVVHSHTYHSGSCPSVEPMPGFNMKQFLGIWYAIQKTSTASTCVIYNITVGDEPGEYRIEQTSQHFALGLTPLKHEYSYTGEISVPDPDVPGKMRVKFPLNIAGSSSFTVFMTDYEQYAGLFSCQKLGFVHRRSATLLSRTRDLDKIFVDKMRTRLSSFNVDPFDLSIIDQTGCPKNTSQGVNIHIDDDTFSAHSIANVFRKAGEKIGDGVEYAVDAGKKLYHKVSDDDKDIASTVATVSSDKAKNMVNPSGENDAEWVRV</sequence>
<dbReference type="GO" id="GO:0006629">
    <property type="term" value="P:lipid metabolic process"/>
    <property type="evidence" value="ECO:0007669"/>
    <property type="project" value="TreeGrafter"/>
</dbReference>
<dbReference type="InterPro" id="IPR012674">
    <property type="entry name" value="Calycin"/>
</dbReference>
<evidence type="ECO:0000256" key="4">
    <source>
        <dbReference type="SAM" id="SignalP"/>
    </source>
</evidence>
<dbReference type="GO" id="GO:0008289">
    <property type="term" value="F:lipid binding"/>
    <property type="evidence" value="ECO:0007669"/>
    <property type="project" value="InterPro"/>
</dbReference>
<keyword evidence="4" id="KW-0732">Signal</keyword>
<accession>A0A7R8UWG8</accession>
<evidence type="ECO:0000313" key="6">
    <source>
        <dbReference type="EMBL" id="CAD7088354.1"/>
    </source>
</evidence>
<dbReference type="Proteomes" id="UP000594454">
    <property type="component" value="Chromosome 4"/>
</dbReference>
<protein>
    <recommendedName>
        <fullName evidence="1">Apolipoprotein D</fullName>
    </recommendedName>
</protein>
<dbReference type="InParanoid" id="A0A7R8UWG8"/>
<dbReference type="GO" id="GO:0005737">
    <property type="term" value="C:cytoplasm"/>
    <property type="evidence" value="ECO:0007669"/>
    <property type="project" value="TreeGrafter"/>
</dbReference>
<feature type="chain" id="PRO_5030675437" description="Apolipoprotein D" evidence="4">
    <location>
        <begin position="21"/>
        <end position="276"/>
    </location>
</feature>
<dbReference type="EMBL" id="LR899012">
    <property type="protein sequence ID" value="CAD7088354.1"/>
    <property type="molecule type" value="Genomic_DNA"/>
</dbReference>
<keyword evidence="7" id="KW-1185">Reference proteome</keyword>
<evidence type="ECO:0000313" key="7">
    <source>
        <dbReference type="Proteomes" id="UP000594454"/>
    </source>
</evidence>
<feature type="signal peptide" evidence="4">
    <location>
        <begin position="1"/>
        <end position="20"/>
    </location>
</feature>
<dbReference type="InterPro" id="IPR022272">
    <property type="entry name" value="Lipocalin_CS"/>
</dbReference>
<dbReference type="InterPro" id="IPR002969">
    <property type="entry name" value="ApolipopD"/>
</dbReference>
<proteinExistence type="inferred from homology"/>
<evidence type="ECO:0000259" key="5">
    <source>
        <dbReference type="Pfam" id="PF00061"/>
    </source>
</evidence>
<feature type="domain" description="Lipocalin/cytosolic fatty-acid binding" evidence="5">
    <location>
        <begin position="103"/>
        <end position="175"/>
    </location>
</feature>
<dbReference type="AlphaFoldDB" id="A0A7R8UWG8"/>
<dbReference type="Pfam" id="PF00061">
    <property type="entry name" value="Lipocalin"/>
    <property type="match status" value="1"/>
</dbReference>
<evidence type="ECO:0000256" key="3">
    <source>
        <dbReference type="RuleBase" id="RU003695"/>
    </source>
</evidence>
<dbReference type="SUPFAM" id="SSF50814">
    <property type="entry name" value="Lipocalins"/>
    <property type="match status" value="1"/>
</dbReference>
<dbReference type="PROSITE" id="PS00213">
    <property type="entry name" value="LIPOCALIN"/>
    <property type="match status" value="1"/>
</dbReference>
<dbReference type="PRINTS" id="PR01219">
    <property type="entry name" value="APOLIPOPROTD"/>
</dbReference>
<dbReference type="PANTHER" id="PTHR10612:SF49">
    <property type="entry name" value="APOLIPOPROTEIN D-LIKE PROTEIN"/>
    <property type="match status" value="1"/>
</dbReference>